<feature type="compositionally biased region" description="Low complexity" evidence="1">
    <location>
        <begin position="260"/>
        <end position="272"/>
    </location>
</feature>
<feature type="region of interest" description="Disordered" evidence="1">
    <location>
        <begin position="142"/>
        <end position="272"/>
    </location>
</feature>
<accession>A0A645FNU6</accession>
<feature type="compositionally biased region" description="Basic and acidic residues" evidence="1">
    <location>
        <begin position="151"/>
        <end position="162"/>
    </location>
</feature>
<proteinExistence type="predicted"/>
<sequence>MVHRHRDAHPVLDQVAAGGAVGDRIDRDVLFLGGLGGLRGIASHVGVAVREQHDRAWRGLVGMVGVGRGQQQRVQRGVDAVTDRGRRGQGQRIDGPFDHAAVLRRRHRGVDVAGEDDQRDVELGGQHVDEFLGRRLGRLDPAGRHVLGGHRARDVDRQDHGRPLARHHHHIAGLGVGDHQRAERQHCGTHRDVPLDRGILGQHQVESGATDPASPTAQARREHQVEHHDHGRDQQQPQPARLHERDHRGQHHGHLAAIETAPSAATTANASA</sequence>
<gene>
    <name evidence="2" type="ORF">SDC9_162708</name>
</gene>
<evidence type="ECO:0000256" key="1">
    <source>
        <dbReference type="SAM" id="MobiDB-lite"/>
    </source>
</evidence>
<protein>
    <submittedName>
        <fullName evidence="2">Uncharacterized protein</fullName>
    </submittedName>
</protein>
<organism evidence="2">
    <name type="scientific">bioreactor metagenome</name>
    <dbReference type="NCBI Taxonomy" id="1076179"/>
    <lineage>
        <taxon>unclassified sequences</taxon>
        <taxon>metagenomes</taxon>
        <taxon>ecological metagenomes</taxon>
    </lineage>
</organism>
<dbReference type="EMBL" id="VSSQ01062134">
    <property type="protein sequence ID" value="MPN15376.1"/>
    <property type="molecule type" value="Genomic_DNA"/>
</dbReference>
<reference evidence="2" key="1">
    <citation type="submission" date="2019-08" db="EMBL/GenBank/DDBJ databases">
        <authorList>
            <person name="Kucharzyk K."/>
            <person name="Murdoch R.W."/>
            <person name="Higgins S."/>
            <person name="Loffler F."/>
        </authorList>
    </citation>
    <scope>NUCLEOTIDE SEQUENCE</scope>
</reference>
<comment type="caution">
    <text evidence="2">The sequence shown here is derived from an EMBL/GenBank/DDBJ whole genome shotgun (WGS) entry which is preliminary data.</text>
</comment>
<feature type="compositionally biased region" description="Basic and acidic residues" evidence="1">
    <location>
        <begin position="178"/>
        <end position="195"/>
    </location>
</feature>
<evidence type="ECO:0000313" key="2">
    <source>
        <dbReference type="EMBL" id="MPN15376.1"/>
    </source>
</evidence>
<dbReference type="AlphaFoldDB" id="A0A645FNU6"/>
<name>A0A645FNU6_9ZZZZ</name>
<feature type="compositionally biased region" description="Basic and acidic residues" evidence="1">
    <location>
        <begin position="219"/>
        <end position="233"/>
    </location>
</feature>